<dbReference type="AlphaFoldDB" id="A0A7J9AH45"/>
<comment type="caution">
    <text evidence="1">The sequence shown here is derived from an EMBL/GenBank/DDBJ whole genome shotgun (WGS) entry which is preliminary data.</text>
</comment>
<name>A0A7J9AH45_9ROSI</name>
<keyword evidence="2" id="KW-1185">Reference proteome</keyword>
<reference evidence="1 2" key="1">
    <citation type="journal article" date="2019" name="Genome Biol. Evol.">
        <title>Insights into the evolution of the New World diploid cottons (Gossypium, subgenus Houzingenia) based on genome sequencing.</title>
        <authorList>
            <person name="Grover C.E."/>
            <person name="Arick M.A. 2nd"/>
            <person name="Thrash A."/>
            <person name="Conover J.L."/>
            <person name="Sanders W.S."/>
            <person name="Peterson D.G."/>
            <person name="Frelichowski J.E."/>
            <person name="Scheffler J.A."/>
            <person name="Scheffler B.E."/>
            <person name="Wendel J.F."/>
        </authorList>
    </citation>
    <scope>NUCLEOTIDE SEQUENCE [LARGE SCALE GENOMIC DNA]</scope>
    <source>
        <strain evidence="1">4</strain>
        <tissue evidence="1">Leaf</tissue>
    </source>
</reference>
<organism evidence="1 2">
    <name type="scientific">Gossypium laxum</name>
    <dbReference type="NCBI Taxonomy" id="34288"/>
    <lineage>
        <taxon>Eukaryota</taxon>
        <taxon>Viridiplantae</taxon>
        <taxon>Streptophyta</taxon>
        <taxon>Embryophyta</taxon>
        <taxon>Tracheophyta</taxon>
        <taxon>Spermatophyta</taxon>
        <taxon>Magnoliopsida</taxon>
        <taxon>eudicotyledons</taxon>
        <taxon>Gunneridae</taxon>
        <taxon>Pentapetalae</taxon>
        <taxon>rosids</taxon>
        <taxon>malvids</taxon>
        <taxon>Malvales</taxon>
        <taxon>Malvaceae</taxon>
        <taxon>Malvoideae</taxon>
        <taxon>Gossypium</taxon>
    </lineage>
</organism>
<dbReference type="EMBL" id="JABEZV010000010">
    <property type="protein sequence ID" value="MBA0723335.1"/>
    <property type="molecule type" value="Genomic_DNA"/>
</dbReference>
<evidence type="ECO:0000313" key="2">
    <source>
        <dbReference type="Proteomes" id="UP000593574"/>
    </source>
</evidence>
<gene>
    <name evidence="1" type="ORF">Golax_003919</name>
</gene>
<protein>
    <submittedName>
        <fullName evidence="1">Uncharacterized protein</fullName>
    </submittedName>
</protein>
<sequence>MLVERWFKHNLCEHRKHGMTGKRDKLSGLTFHALSLNSNFLGKWERYSAMEINGKILLMKILESYHQG</sequence>
<dbReference type="Proteomes" id="UP000593574">
    <property type="component" value="Unassembled WGS sequence"/>
</dbReference>
<accession>A0A7J9AH45</accession>
<evidence type="ECO:0000313" key="1">
    <source>
        <dbReference type="EMBL" id="MBA0723335.1"/>
    </source>
</evidence>
<proteinExistence type="predicted"/>